<feature type="chain" id="PRO_5044663561" evidence="1">
    <location>
        <begin position="22"/>
        <end position="147"/>
    </location>
</feature>
<gene>
    <name evidence="2" type="ORF">GRI94_05605</name>
    <name evidence="3" type="ORF">GRI94_19695</name>
</gene>
<evidence type="ECO:0000313" key="2">
    <source>
        <dbReference type="EMBL" id="MXP31299.1"/>
    </source>
</evidence>
<reference evidence="2 4" key="1">
    <citation type="submission" date="2019-12" db="EMBL/GenBank/DDBJ databases">
        <title>Genomic-based taxomic classification of the family Erythrobacteraceae.</title>
        <authorList>
            <person name="Xu L."/>
        </authorList>
    </citation>
    <scope>NUCLEOTIDE SEQUENCE [LARGE SCALE GENOMIC DNA]</scope>
    <source>
        <strain evidence="2 4">JCM 16677</strain>
    </source>
</reference>
<comment type="caution">
    <text evidence="2">The sequence shown here is derived from an EMBL/GenBank/DDBJ whole genome shotgun (WGS) entry which is preliminary data.</text>
</comment>
<evidence type="ECO:0000256" key="1">
    <source>
        <dbReference type="SAM" id="SignalP"/>
    </source>
</evidence>
<proteinExistence type="predicted"/>
<dbReference type="AlphaFoldDB" id="A0A845APC9"/>
<name>A0A845APC9_9SPHN</name>
<dbReference type="EMBL" id="WTYE01000001">
    <property type="protein sequence ID" value="MXP34059.1"/>
    <property type="molecule type" value="Genomic_DNA"/>
</dbReference>
<dbReference type="OrthoDB" id="7428977at2"/>
<feature type="signal peptide" evidence="1">
    <location>
        <begin position="1"/>
        <end position="21"/>
    </location>
</feature>
<accession>A0A845APC9</accession>
<dbReference type="EMBL" id="WTYE01000001">
    <property type="protein sequence ID" value="MXP31299.1"/>
    <property type="molecule type" value="Genomic_DNA"/>
</dbReference>
<dbReference type="RefSeq" id="WP_160778758.1">
    <property type="nucleotide sequence ID" value="NZ_BAAAZF010000001.1"/>
</dbReference>
<organism evidence="2 4">
    <name type="scientific">Parerythrobacter jejuensis</name>
    <dbReference type="NCBI Taxonomy" id="795812"/>
    <lineage>
        <taxon>Bacteria</taxon>
        <taxon>Pseudomonadati</taxon>
        <taxon>Pseudomonadota</taxon>
        <taxon>Alphaproteobacteria</taxon>
        <taxon>Sphingomonadales</taxon>
        <taxon>Erythrobacteraceae</taxon>
        <taxon>Parerythrobacter</taxon>
    </lineage>
</organism>
<sequence>MRFPIFLGACVLIAAPVPAFAQDGGSAPDEGDLSVLTERLADPATQSQMTNLLTAVTQVLLDVKVAPLAQAVAEASGDDSIVIDPDQTLRDLAPEADQLPDTLEREIPRAMDQMAGMAGAMEAMLPALREMALKFERAIEDSALSRR</sequence>
<protein>
    <submittedName>
        <fullName evidence="2">Uncharacterized protein</fullName>
    </submittedName>
</protein>
<evidence type="ECO:0000313" key="4">
    <source>
        <dbReference type="Proteomes" id="UP000446786"/>
    </source>
</evidence>
<keyword evidence="1" id="KW-0732">Signal</keyword>
<keyword evidence="4" id="KW-1185">Reference proteome</keyword>
<evidence type="ECO:0000313" key="3">
    <source>
        <dbReference type="EMBL" id="MXP34059.1"/>
    </source>
</evidence>
<dbReference type="Proteomes" id="UP000446786">
    <property type="component" value="Unassembled WGS sequence"/>
</dbReference>